<reference evidence="2 3" key="1">
    <citation type="submission" date="2018-04" db="EMBL/GenBank/DDBJ databases">
        <title>Genomic Encyclopedia of Type Strains, Phase III (KMG-III): the genomes of soil and plant-associated and newly described type strains.</title>
        <authorList>
            <person name="Whitman W."/>
        </authorList>
    </citation>
    <scope>NUCLEOTIDE SEQUENCE [LARGE SCALE GENOMIC DNA]</scope>
    <source>
        <strain evidence="2 3">JA192</strain>
    </source>
</reference>
<proteinExistence type="predicted"/>
<sequence length="269" mass="29027">MEKDVTTSDIQRLLSAAGLYRGAIDGDAGPLTQAAALAALEGEAVPWRGWPSRRQRIAAGQAVLARLGHAPGRIDGLLGPNTREALTAWASGPVRAAVERATLPGHGVADAQGAYPRQELVATFYGVAGGPDCTAGIVELPIPFRLAWDLTTSITSFRCHRLVAAPMTRIFREAVAHYGAVQFESLRLNLFGGCFNHRPMRGGSSLSMHAWGIAVDLDPERNPLRWGRDRASFAAPAYEPFWTIVEAAGATSLGRACNRDWMHFQFARL</sequence>
<evidence type="ECO:0000313" key="2">
    <source>
        <dbReference type="EMBL" id="PTM75038.1"/>
    </source>
</evidence>
<accession>A0ABX5J1Y0</accession>
<gene>
    <name evidence="2" type="ORF">C8J29_11366</name>
</gene>
<dbReference type="Proteomes" id="UP000240800">
    <property type="component" value="Unassembled WGS sequence"/>
</dbReference>
<organism evidence="2 3">
    <name type="scientific">Cereibacter johrii</name>
    <dbReference type="NCBI Taxonomy" id="445629"/>
    <lineage>
        <taxon>Bacteria</taxon>
        <taxon>Pseudomonadati</taxon>
        <taxon>Pseudomonadota</taxon>
        <taxon>Alphaproteobacteria</taxon>
        <taxon>Rhodobacterales</taxon>
        <taxon>Paracoccaceae</taxon>
        <taxon>Cereibacter</taxon>
    </lineage>
</organism>
<dbReference type="RefSeq" id="WP_108223555.1">
    <property type="nucleotide sequence ID" value="NZ_PZZW01000013.1"/>
</dbReference>
<protein>
    <submittedName>
        <fullName evidence="2">D-alanyl-D-alanine carboxypeptidase-like protein</fullName>
    </submittedName>
</protein>
<dbReference type="InterPro" id="IPR039561">
    <property type="entry name" value="Peptidase_M15C"/>
</dbReference>
<evidence type="ECO:0000313" key="3">
    <source>
        <dbReference type="Proteomes" id="UP000240800"/>
    </source>
</evidence>
<dbReference type="SUPFAM" id="SSF47090">
    <property type="entry name" value="PGBD-like"/>
    <property type="match status" value="1"/>
</dbReference>
<evidence type="ECO:0000259" key="1">
    <source>
        <dbReference type="Pfam" id="PF13539"/>
    </source>
</evidence>
<comment type="caution">
    <text evidence="2">The sequence shown here is derived from an EMBL/GenBank/DDBJ whole genome shotgun (WGS) entry which is preliminary data.</text>
</comment>
<feature type="domain" description="Peptidase M15C" evidence="1">
    <location>
        <begin position="202"/>
        <end position="265"/>
    </location>
</feature>
<keyword evidence="3" id="KW-1185">Reference proteome</keyword>
<name>A0ABX5J1Y0_9RHOB</name>
<dbReference type="Pfam" id="PF13539">
    <property type="entry name" value="Peptidase_M15_4"/>
    <property type="match status" value="1"/>
</dbReference>
<dbReference type="InterPro" id="IPR036365">
    <property type="entry name" value="PGBD-like_sf"/>
</dbReference>
<dbReference type="EMBL" id="PZZW01000013">
    <property type="protein sequence ID" value="PTM75038.1"/>
    <property type="molecule type" value="Genomic_DNA"/>
</dbReference>
<dbReference type="SUPFAM" id="SSF55166">
    <property type="entry name" value="Hedgehog/DD-peptidase"/>
    <property type="match status" value="1"/>
</dbReference>
<dbReference type="InterPro" id="IPR009045">
    <property type="entry name" value="Zn_M74/Hedgehog-like"/>
</dbReference>